<feature type="domain" description="Peptidase M10 serralysin C-terminal" evidence="5">
    <location>
        <begin position="80"/>
        <end position="209"/>
    </location>
</feature>
<dbReference type="SUPFAM" id="SSF51120">
    <property type="entry name" value="beta-Roll"/>
    <property type="match status" value="2"/>
</dbReference>
<reference evidence="6 7" key="1">
    <citation type="submission" date="2021-01" db="EMBL/GenBank/DDBJ databases">
        <title>Belnapia mucosa sp. nov. and Belnapia arida sp. nov., isolated from the Tabernas Desert (Almeria, Spain).</title>
        <authorList>
            <person name="Molina-Menor E."/>
            <person name="Vidal-Verdu A."/>
            <person name="Calonge A."/>
            <person name="Satari L."/>
            <person name="Pereto Magraner J."/>
            <person name="Porcar Miralles M."/>
        </authorList>
    </citation>
    <scope>NUCLEOTIDE SEQUENCE [LARGE SCALE GENOMIC DNA]</scope>
    <source>
        <strain evidence="6 7">T6</strain>
    </source>
</reference>
<evidence type="ECO:0000256" key="2">
    <source>
        <dbReference type="ARBA" id="ARBA00004613"/>
    </source>
</evidence>
<dbReference type="Pfam" id="PF08548">
    <property type="entry name" value="Peptidase_M10_C"/>
    <property type="match status" value="1"/>
</dbReference>
<proteinExistence type="predicted"/>
<comment type="cofactor">
    <cofactor evidence="1">
        <name>Ca(2+)</name>
        <dbReference type="ChEBI" id="CHEBI:29108"/>
    </cofactor>
</comment>
<sequence>MSKLNLKKNNGNDSLLGDGGSNYISAGNGDDTVQAGFGHDVVFGGNGNDSLIGGTIGTMSSQPDDDYINGGNGNDTMRGGWGADTLIGGNGNDVLSGQGDRNLLTGGHGDDIFQFGFTAPRLPIPAIGQDTIKDFGDGNDIVDLRAMNRNLSGSQDLEYTFIGQDVEFSGERPELRFRWEGGNTLVELNTDFFYVPMDTVVDGTITLRGIHSLTERDIYL</sequence>
<evidence type="ECO:0000313" key="6">
    <source>
        <dbReference type="EMBL" id="MBL6459529.1"/>
    </source>
</evidence>
<protein>
    <recommendedName>
        <fullName evidence="5">Peptidase M10 serralysin C-terminal domain-containing protein</fullName>
    </recommendedName>
</protein>
<evidence type="ECO:0000256" key="4">
    <source>
        <dbReference type="ARBA" id="ARBA00022737"/>
    </source>
</evidence>
<dbReference type="Pfam" id="PF00353">
    <property type="entry name" value="HemolysinCabind"/>
    <property type="match status" value="2"/>
</dbReference>
<dbReference type="PRINTS" id="PR00313">
    <property type="entry name" value="CABNDNGRPT"/>
</dbReference>
<gene>
    <name evidence="6" type="ORF">JMJ55_29920</name>
</gene>
<evidence type="ECO:0000259" key="5">
    <source>
        <dbReference type="Pfam" id="PF08548"/>
    </source>
</evidence>
<accession>A0ABS1VFJ3</accession>
<dbReference type="RefSeq" id="WP_202829260.1">
    <property type="nucleotide sequence ID" value="NZ_JAEUXJ010000048.1"/>
</dbReference>
<dbReference type="PANTHER" id="PTHR38340:SF1">
    <property type="entry name" value="S-LAYER PROTEIN"/>
    <property type="match status" value="1"/>
</dbReference>
<evidence type="ECO:0000256" key="3">
    <source>
        <dbReference type="ARBA" id="ARBA00022525"/>
    </source>
</evidence>
<keyword evidence="3" id="KW-0964">Secreted</keyword>
<dbReference type="Proteomes" id="UP000606490">
    <property type="component" value="Unassembled WGS sequence"/>
</dbReference>
<dbReference type="InterPro" id="IPR050557">
    <property type="entry name" value="RTX_toxin/Mannuronan_C5-epim"/>
</dbReference>
<name>A0ABS1VFJ3_9PROT</name>
<dbReference type="InterPro" id="IPR001343">
    <property type="entry name" value="Hemolysn_Ca-bd"/>
</dbReference>
<dbReference type="Gene3D" id="2.150.10.10">
    <property type="entry name" value="Serralysin-like metalloprotease, C-terminal"/>
    <property type="match status" value="2"/>
</dbReference>
<dbReference type="PANTHER" id="PTHR38340">
    <property type="entry name" value="S-LAYER PROTEIN"/>
    <property type="match status" value="1"/>
</dbReference>
<dbReference type="InterPro" id="IPR011049">
    <property type="entry name" value="Serralysin-like_metalloprot_C"/>
</dbReference>
<dbReference type="EMBL" id="JAEUXJ010000048">
    <property type="protein sequence ID" value="MBL6459529.1"/>
    <property type="molecule type" value="Genomic_DNA"/>
</dbReference>
<comment type="subcellular location">
    <subcellularLocation>
        <location evidence="2">Secreted</location>
    </subcellularLocation>
</comment>
<comment type="caution">
    <text evidence="6">The sequence shown here is derived from an EMBL/GenBank/DDBJ whole genome shotgun (WGS) entry which is preliminary data.</text>
</comment>
<organism evidence="6 7">
    <name type="scientific">Belnapia mucosa</name>
    <dbReference type="NCBI Taxonomy" id="2804532"/>
    <lineage>
        <taxon>Bacteria</taxon>
        <taxon>Pseudomonadati</taxon>
        <taxon>Pseudomonadota</taxon>
        <taxon>Alphaproteobacteria</taxon>
        <taxon>Acetobacterales</taxon>
        <taxon>Roseomonadaceae</taxon>
        <taxon>Belnapia</taxon>
    </lineage>
</organism>
<keyword evidence="4" id="KW-0677">Repeat</keyword>
<evidence type="ECO:0000313" key="7">
    <source>
        <dbReference type="Proteomes" id="UP000606490"/>
    </source>
</evidence>
<evidence type="ECO:0000256" key="1">
    <source>
        <dbReference type="ARBA" id="ARBA00001913"/>
    </source>
</evidence>
<dbReference type="InterPro" id="IPR013858">
    <property type="entry name" value="Peptidase_M10B_C"/>
</dbReference>
<keyword evidence="7" id="KW-1185">Reference proteome</keyword>